<evidence type="ECO:0000313" key="3">
    <source>
        <dbReference type="EMBL" id="TCU94421.1"/>
    </source>
</evidence>
<protein>
    <submittedName>
        <fullName evidence="3">Uncharacterized protein</fullName>
    </submittedName>
</protein>
<evidence type="ECO:0000256" key="1">
    <source>
        <dbReference type="SAM" id="MobiDB-lite"/>
    </source>
</evidence>
<dbReference type="Proteomes" id="UP000295110">
    <property type="component" value="Unassembled WGS sequence"/>
</dbReference>
<evidence type="ECO:0000313" key="4">
    <source>
        <dbReference type="Proteomes" id="UP000295110"/>
    </source>
</evidence>
<accession>A0A4R3UU05</accession>
<sequence>MPLKKPNSLLITALLLLASASASADGSPTRQVNTNAGAAKADRQSRSLHWDGLDRQMLRRVSEQAAKPRAPVFPAEKP</sequence>
<gene>
    <name evidence="3" type="ORF">EV671_101766</name>
</gene>
<proteinExistence type="predicted"/>
<evidence type="ECO:0000256" key="2">
    <source>
        <dbReference type="SAM" id="SignalP"/>
    </source>
</evidence>
<dbReference type="AlphaFoldDB" id="A0A4R3UU05"/>
<feature type="compositionally biased region" description="Basic and acidic residues" evidence="1">
    <location>
        <begin position="40"/>
        <end position="50"/>
    </location>
</feature>
<dbReference type="EMBL" id="SMBU01000017">
    <property type="protein sequence ID" value="TCU94421.1"/>
    <property type="molecule type" value="Genomic_DNA"/>
</dbReference>
<dbReference type="RefSeq" id="WP_132573125.1">
    <property type="nucleotide sequence ID" value="NZ_CBCSGL010000013.1"/>
</dbReference>
<name>A0A4R3UU05_ROSSA</name>
<reference evidence="3 4" key="1">
    <citation type="submission" date="2019-03" db="EMBL/GenBank/DDBJ databases">
        <title>Genomic Encyclopedia of Type Strains, Phase IV (KMG-IV): sequencing the most valuable type-strain genomes for metagenomic binning, comparative biology and taxonomic classification.</title>
        <authorList>
            <person name="Goeker M."/>
        </authorList>
    </citation>
    <scope>NUCLEOTIDE SEQUENCE [LARGE SCALE GENOMIC DNA]</scope>
    <source>
        <strain evidence="3 4">DSM 654</strain>
    </source>
</reference>
<feature type="compositionally biased region" description="Polar residues" evidence="1">
    <location>
        <begin position="26"/>
        <end position="36"/>
    </location>
</feature>
<keyword evidence="2" id="KW-0732">Signal</keyword>
<comment type="caution">
    <text evidence="3">The sequence shown here is derived from an EMBL/GenBank/DDBJ whole genome shotgun (WGS) entry which is preliminary data.</text>
</comment>
<organism evidence="3 4">
    <name type="scientific">Roseateles saccharophilus</name>
    <name type="common">Pseudomonas saccharophila</name>
    <dbReference type="NCBI Taxonomy" id="304"/>
    <lineage>
        <taxon>Bacteria</taxon>
        <taxon>Pseudomonadati</taxon>
        <taxon>Pseudomonadota</taxon>
        <taxon>Betaproteobacteria</taxon>
        <taxon>Burkholderiales</taxon>
        <taxon>Sphaerotilaceae</taxon>
        <taxon>Roseateles</taxon>
    </lineage>
</organism>
<feature type="signal peptide" evidence="2">
    <location>
        <begin position="1"/>
        <end position="24"/>
    </location>
</feature>
<feature type="region of interest" description="Disordered" evidence="1">
    <location>
        <begin position="22"/>
        <end position="50"/>
    </location>
</feature>
<keyword evidence="4" id="KW-1185">Reference proteome</keyword>
<feature type="chain" id="PRO_5020348333" evidence="2">
    <location>
        <begin position="25"/>
        <end position="78"/>
    </location>
</feature>